<proteinExistence type="predicted"/>
<reference evidence="1" key="1">
    <citation type="journal article" date="2021" name="IMA Fungus">
        <title>Genomic characterization of three marine fungi, including Emericellopsis atlantica sp. nov. with signatures of a generalist lifestyle and marine biomass degradation.</title>
        <authorList>
            <person name="Hagestad O.C."/>
            <person name="Hou L."/>
            <person name="Andersen J.H."/>
            <person name="Hansen E.H."/>
            <person name="Altermark B."/>
            <person name="Li C."/>
            <person name="Kuhnert E."/>
            <person name="Cox R.J."/>
            <person name="Crous P.W."/>
            <person name="Spatafora J.W."/>
            <person name="Lail K."/>
            <person name="Amirebrahimi M."/>
            <person name="Lipzen A."/>
            <person name="Pangilinan J."/>
            <person name="Andreopoulos W."/>
            <person name="Hayes R.D."/>
            <person name="Ng V."/>
            <person name="Grigoriev I.V."/>
            <person name="Jackson S.A."/>
            <person name="Sutton T.D.S."/>
            <person name="Dobson A.D.W."/>
            <person name="Rama T."/>
        </authorList>
    </citation>
    <scope>NUCLEOTIDE SEQUENCE</scope>
    <source>
        <strain evidence="1">TRa018bII</strain>
    </source>
</reference>
<dbReference type="OrthoDB" id="3564615at2759"/>
<name>A0A9P7YJY8_9HELO</name>
<accession>A0A9P7YJY8</accession>
<gene>
    <name evidence="1" type="ORF">BJ875DRAFT_441143</name>
</gene>
<sequence>MAYKLVLEVEVTSTGLATSHDHDSGTCSFSPNSSFALHDSATDQAYRDKEVFGNAKSSFPPCSERIDYVNFPPDLNINRPLTPLSEFQPLHSNRFPRETGDNLTCNGTSSSHLLASKDLEALSSSVGNHEEVDMTISTLTTTCQWPLETPILQVQNQGHTYQISPRNESTNPKESRIAIQAPSASISNTPLPVITAARSILRTDYLEYLEAELPRWAQGGLWDHEQVNNSQLMSADPEYYKLQIAYSEVCQLNRWMEDDVIRSRMALIRLHLEYVRICEIWRKCQGKGRIGRGDTTCIIDHILEKAHHDWPKLSKTQCSTLRARFHERKRYGKRWAVLSDELGKSVLFLCSQKVAAMVCNTTVTFKMLSTLVDQIVYMEENA</sequence>
<organism evidence="1 2">
    <name type="scientific">Amylocarpus encephaloides</name>
    <dbReference type="NCBI Taxonomy" id="45428"/>
    <lineage>
        <taxon>Eukaryota</taxon>
        <taxon>Fungi</taxon>
        <taxon>Dikarya</taxon>
        <taxon>Ascomycota</taxon>
        <taxon>Pezizomycotina</taxon>
        <taxon>Leotiomycetes</taxon>
        <taxon>Helotiales</taxon>
        <taxon>Helotiales incertae sedis</taxon>
        <taxon>Amylocarpus</taxon>
    </lineage>
</organism>
<protein>
    <submittedName>
        <fullName evidence="1">Uncharacterized protein</fullName>
    </submittedName>
</protein>
<evidence type="ECO:0000313" key="2">
    <source>
        <dbReference type="Proteomes" id="UP000824998"/>
    </source>
</evidence>
<dbReference type="AlphaFoldDB" id="A0A9P7YJY8"/>
<evidence type="ECO:0000313" key="1">
    <source>
        <dbReference type="EMBL" id="KAG9234587.1"/>
    </source>
</evidence>
<keyword evidence="2" id="KW-1185">Reference proteome</keyword>
<dbReference type="EMBL" id="MU251458">
    <property type="protein sequence ID" value="KAG9234587.1"/>
    <property type="molecule type" value="Genomic_DNA"/>
</dbReference>
<comment type="caution">
    <text evidence="1">The sequence shown here is derived from an EMBL/GenBank/DDBJ whole genome shotgun (WGS) entry which is preliminary data.</text>
</comment>
<dbReference type="Proteomes" id="UP000824998">
    <property type="component" value="Unassembled WGS sequence"/>
</dbReference>